<dbReference type="GO" id="GO:0000124">
    <property type="term" value="C:SAGA complex"/>
    <property type="evidence" value="ECO:0007669"/>
    <property type="project" value="InterPro"/>
</dbReference>
<evidence type="ECO:0000256" key="1">
    <source>
        <dbReference type="SAM" id="MobiDB-lite"/>
    </source>
</evidence>
<evidence type="ECO:0000256" key="2">
    <source>
        <dbReference type="SAM" id="SignalP"/>
    </source>
</evidence>
<dbReference type="PANTHER" id="PTHR47805">
    <property type="entry name" value="SAGA-ASSOCIATED FACTOR 73"/>
    <property type="match status" value="1"/>
</dbReference>
<sequence>MDSFVLVIVNCPCILKCVAAHNPRSDFLFYCGNARLDGVRTVLHGLFLGQWKYASLDGMFTWKWEDGRHGKASGRRDCLTKHNRELSEANEANLLDEEDMHVFGLKPMDDPLHLEPYDFLHTVIDMDYDFVVSRKVCCNACKKPVKASQYVAHAVFADWFLPNSLSVLDGPEFSELCRSLNSMQETTLELDGSMGQRKPPKKERKKLSIAHSNQSTLVGELERSESIDADDITVSRFQLDGNMGMNPGSFMEAKMNSAYADVTIMMDGSGVSPGNTNGSTSVMLPPTKRFKMVAGQQLPLSDDIGTASAVSKLANRDSPKGAIPASEIPYPALKYKKSGQALECCLPIKDCPLPLATKVYYSQRCNRLRSDLSHLYHEAMASTEELCSDMRDSQHLPSLRKPDQILAQNSEVCLGNSVGCQPDGDFSNQLPVDNVPRPEVASVRLTRSKILLKPYSFAGNSGQSLGIMQQKTGSVHVI</sequence>
<reference evidence="3 4" key="1">
    <citation type="submission" date="2018-10" db="EMBL/GenBank/DDBJ databases">
        <title>A high-quality apple genome assembly.</title>
        <authorList>
            <person name="Hu J."/>
        </authorList>
    </citation>
    <scope>NUCLEOTIDE SEQUENCE [LARGE SCALE GENOMIC DNA]</scope>
    <source>
        <strain evidence="4">cv. HFTH1</strain>
        <tissue evidence="3">Young leaf</tissue>
    </source>
</reference>
<evidence type="ECO:0000313" key="4">
    <source>
        <dbReference type="Proteomes" id="UP000290289"/>
    </source>
</evidence>
<name>A0A498HMV9_MALDO</name>
<keyword evidence="4" id="KW-1185">Reference proteome</keyword>
<feature type="chain" id="PRO_5019802739" evidence="2">
    <location>
        <begin position="21"/>
        <end position="478"/>
    </location>
</feature>
<feature type="signal peptide" evidence="2">
    <location>
        <begin position="1"/>
        <end position="20"/>
    </location>
</feature>
<feature type="region of interest" description="Disordered" evidence="1">
    <location>
        <begin position="189"/>
        <end position="217"/>
    </location>
</feature>
<accession>A0A498HMV9</accession>
<feature type="compositionally biased region" description="Basic residues" evidence="1">
    <location>
        <begin position="198"/>
        <end position="208"/>
    </location>
</feature>
<keyword evidence="2" id="KW-0732">Signal</keyword>
<dbReference type="EMBL" id="RDQH01000342">
    <property type="protein sequence ID" value="RXH72060.1"/>
    <property type="molecule type" value="Genomic_DNA"/>
</dbReference>
<dbReference type="AlphaFoldDB" id="A0A498HMV9"/>
<dbReference type="InterPro" id="IPR037804">
    <property type="entry name" value="SGF73"/>
</dbReference>
<gene>
    <name evidence="3" type="ORF">DVH24_025561</name>
</gene>
<protein>
    <submittedName>
        <fullName evidence="3">Uncharacterized protein</fullName>
    </submittedName>
</protein>
<comment type="caution">
    <text evidence="3">The sequence shown here is derived from an EMBL/GenBank/DDBJ whole genome shotgun (WGS) entry which is preliminary data.</text>
</comment>
<proteinExistence type="predicted"/>
<dbReference type="PANTHER" id="PTHR47805:SF1">
    <property type="entry name" value="SAGA-ASSOCIATED FACTOR 73"/>
    <property type="match status" value="1"/>
</dbReference>
<evidence type="ECO:0000313" key="3">
    <source>
        <dbReference type="EMBL" id="RXH72060.1"/>
    </source>
</evidence>
<organism evidence="3 4">
    <name type="scientific">Malus domestica</name>
    <name type="common">Apple</name>
    <name type="synonym">Pyrus malus</name>
    <dbReference type="NCBI Taxonomy" id="3750"/>
    <lineage>
        <taxon>Eukaryota</taxon>
        <taxon>Viridiplantae</taxon>
        <taxon>Streptophyta</taxon>
        <taxon>Embryophyta</taxon>
        <taxon>Tracheophyta</taxon>
        <taxon>Spermatophyta</taxon>
        <taxon>Magnoliopsida</taxon>
        <taxon>eudicotyledons</taxon>
        <taxon>Gunneridae</taxon>
        <taxon>Pentapetalae</taxon>
        <taxon>rosids</taxon>
        <taxon>fabids</taxon>
        <taxon>Rosales</taxon>
        <taxon>Rosaceae</taxon>
        <taxon>Amygdaloideae</taxon>
        <taxon>Maleae</taxon>
        <taxon>Malus</taxon>
    </lineage>
</organism>
<dbReference type="Proteomes" id="UP000290289">
    <property type="component" value="Chromosome 16"/>
</dbReference>